<feature type="region of interest" description="Disordered" evidence="2">
    <location>
        <begin position="101"/>
        <end position="122"/>
    </location>
</feature>
<dbReference type="InterPro" id="IPR032736">
    <property type="entry name" value="Hinderin"/>
</dbReference>
<proteinExistence type="predicted"/>
<comment type="caution">
    <text evidence="3">The sequence shown here is derived from an EMBL/GenBank/DDBJ whole genome shotgun (WGS) entry which is preliminary data.</text>
</comment>
<dbReference type="Proteomes" id="UP001163046">
    <property type="component" value="Unassembled WGS sequence"/>
</dbReference>
<dbReference type="Pfam" id="PF15369">
    <property type="entry name" value="KIAA1328"/>
    <property type="match status" value="1"/>
</dbReference>
<sequence>MAAKGKRPSKTNVFWSKDPDDQDERIVKVHIPGVILEPHSNVKAPMVRKPIHMIKPRVVTLQTSLHNSLEKRRQVLTASGSSSASLTKNFTDSLLTSDAGHFGVSHQGGTEKSKKELSLKELNPQDKKRVANLVKELAKVGEEREHAEEKLEAERLAFEERLVILQEEYDAVIKEKIYLQNRFVELQSLLVKYQTSGRTPSPRKAVKSPTSREKQQVSGILLAVSPNKPVHVSPSKPTLTETPGNTRPGTTGAASEKLDVTGLRASLSQQVEHGTVPLNNGNTRKFQDTKLKSAPLHNTSLTLSNTRESFSDKLDSSPDGKTVTRTMTESFPVATSSKVQVTSPPRGQVVEIPQSSGLKQGLPYRSMEPSEPRFINKLCTLH</sequence>
<accession>A0A9X0A6I9</accession>
<protein>
    <submittedName>
        <fullName evidence="3">Uncharacterized protein</fullName>
    </submittedName>
</protein>
<keyword evidence="4" id="KW-1185">Reference proteome</keyword>
<dbReference type="PANTHER" id="PTHR28375:SF1">
    <property type="entry name" value="PROTEIN HINDERIN"/>
    <property type="match status" value="1"/>
</dbReference>
<feature type="compositionally biased region" description="Polar residues" evidence="2">
    <location>
        <begin position="297"/>
        <end position="308"/>
    </location>
</feature>
<gene>
    <name evidence="3" type="ORF">OS493_003352</name>
</gene>
<evidence type="ECO:0000313" key="3">
    <source>
        <dbReference type="EMBL" id="KAJ7393694.1"/>
    </source>
</evidence>
<evidence type="ECO:0000256" key="2">
    <source>
        <dbReference type="SAM" id="MobiDB-lite"/>
    </source>
</evidence>
<feature type="compositionally biased region" description="Basic and acidic residues" evidence="2">
    <location>
        <begin position="109"/>
        <end position="122"/>
    </location>
</feature>
<dbReference type="PANTHER" id="PTHR28375">
    <property type="entry name" value="PROTEIN HINDERIN"/>
    <property type="match status" value="1"/>
</dbReference>
<dbReference type="OrthoDB" id="5972940at2759"/>
<dbReference type="AlphaFoldDB" id="A0A9X0A6I9"/>
<dbReference type="EMBL" id="MU825397">
    <property type="protein sequence ID" value="KAJ7393694.1"/>
    <property type="molecule type" value="Genomic_DNA"/>
</dbReference>
<keyword evidence="1" id="KW-0175">Coiled coil</keyword>
<feature type="region of interest" description="Disordered" evidence="2">
    <location>
        <begin position="195"/>
        <end position="254"/>
    </location>
</feature>
<feature type="compositionally biased region" description="Polar residues" evidence="2">
    <location>
        <begin position="235"/>
        <end position="253"/>
    </location>
</feature>
<feature type="region of interest" description="Disordered" evidence="2">
    <location>
        <begin position="297"/>
        <end position="322"/>
    </location>
</feature>
<reference evidence="3" key="1">
    <citation type="submission" date="2023-01" db="EMBL/GenBank/DDBJ databases">
        <title>Genome assembly of the deep-sea coral Lophelia pertusa.</title>
        <authorList>
            <person name="Herrera S."/>
            <person name="Cordes E."/>
        </authorList>
    </citation>
    <scope>NUCLEOTIDE SEQUENCE</scope>
    <source>
        <strain evidence="3">USNM1676648</strain>
        <tissue evidence="3">Polyp</tissue>
    </source>
</reference>
<feature type="compositionally biased region" description="Basic and acidic residues" evidence="2">
    <location>
        <begin position="309"/>
        <end position="318"/>
    </location>
</feature>
<evidence type="ECO:0000256" key="1">
    <source>
        <dbReference type="SAM" id="Coils"/>
    </source>
</evidence>
<evidence type="ECO:0000313" key="4">
    <source>
        <dbReference type="Proteomes" id="UP001163046"/>
    </source>
</evidence>
<name>A0A9X0A6I9_9CNID</name>
<organism evidence="3 4">
    <name type="scientific">Desmophyllum pertusum</name>
    <dbReference type="NCBI Taxonomy" id="174260"/>
    <lineage>
        <taxon>Eukaryota</taxon>
        <taxon>Metazoa</taxon>
        <taxon>Cnidaria</taxon>
        <taxon>Anthozoa</taxon>
        <taxon>Hexacorallia</taxon>
        <taxon>Scleractinia</taxon>
        <taxon>Caryophylliina</taxon>
        <taxon>Caryophylliidae</taxon>
        <taxon>Desmophyllum</taxon>
    </lineage>
</organism>
<feature type="coiled-coil region" evidence="1">
    <location>
        <begin position="130"/>
        <end position="168"/>
    </location>
</feature>